<dbReference type="InterPro" id="IPR025857">
    <property type="entry name" value="MacB_PCD"/>
</dbReference>
<comment type="subcellular location">
    <subcellularLocation>
        <location evidence="1">Cell membrane</location>
        <topology evidence="1">Multi-pass membrane protein</topology>
    </subcellularLocation>
</comment>
<evidence type="ECO:0000256" key="5">
    <source>
        <dbReference type="ARBA" id="ARBA00023136"/>
    </source>
</evidence>
<dbReference type="Pfam" id="PF12704">
    <property type="entry name" value="MacB_PCD"/>
    <property type="match status" value="1"/>
</dbReference>
<feature type="domain" description="ABC3 transporter permease C-terminal" evidence="8">
    <location>
        <begin position="292"/>
        <end position="406"/>
    </location>
</feature>
<feature type="transmembrane region" description="Helical" evidence="7">
    <location>
        <begin position="376"/>
        <end position="399"/>
    </location>
</feature>
<feature type="transmembrane region" description="Helical" evidence="7">
    <location>
        <begin position="286"/>
        <end position="311"/>
    </location>
</feature>
<dbReference type="GO" id="GO:0022857">
    <property type="term" value="F:transmembrane transporter activity"/>
    <property type="evidence" value="ECO:0007669"/>
    <property type="project" value="TreeGrafter"/>
</dbReference>
<dbReference type="Pfam" id="PF02687">
    <property type="entry name" value="FtsX"/>
    <property type="match status" value="1"/>
</dbReference>
<evidence type="ECO:0000313" key="11">
    <source>
        <dbReference type="Proteomes" id="UP000248745"/>
    </source>
</evidence>
<dbReference type="PANTHER" id="PTHR30572:SF4">
    <property type="entry name" value="ABC TRANSPORTER PERMEASE YTRF"/>
    <property type="match status" value="1"/>
</dbReference>
<evidence type="ECO:0000256" key="4">
    <source>
        <dbReference type="ARBA" id="ARBA00022989"/>
    </source>
</evidence>
<evidence type="ECO:0000256" key="1">
    <source>
        <dbReference type="ARBA" id="ARBA00004651"/>
    </source>
</evidence>
<keyword evidence="5 7" id="KW-0472">Membrane</keyword>
<keyword evidence="3 7" id="KW-0812">Transmembrane</keyword>
<dbReference type="AlphaFoldDB" id="A0A2W2AIG3"/>
<evidence type="ECO:0000256" key="3">
    <source>
        <dbReference type="ARBA" id="ARBA00022692"/>
    </source>
</evidence>
<feature type="transmembrane region" description="Helical" evidence="7">
    <location>
        <begin position="343"/>
        <end position="370"/>
    </location>
</feature>
<feature type="transmembrane region" description="Helical" evidence="7">
    <location>
        <begin position="21"/>
        <end position="42"/>
    </location>
</feature>
<protein>
    <submittedName>
        <fullName evidence="10">ABC transporter permease</fullName>
    </submittedName>
</protein>
<reference evidence="10 11" key="1">
    <citation type="submission" date="2018-06" db="EMBL/GenBank/DDBJ databases">
        <title>Mucibacter soli gen. nov., sp. nov., a new member of the family Chitinophagaceae producing mucin.</title>
        <authorList>
            <person name="Kim M.-K."/>
            <person name="Park S."/>
            <person name="Kim T.-S."/>
            <person name="Joung Y."/>
            <person name="Han J.-H."/>
            <person name="Kim S.B."/>
        </authorList>
    </citation>
    <scope>NUCLEOTIDE SEQUENCE [LARGE SCALE GENOMIC DNA]</scope>
    <source>
        <strain evidence="10 11">R1-15</strain>
    </source>
</reference>
<keyword evidence="4 7" id="KW-1133">Transmembrane helix</keyword>
<dbReference type="InterPro" id="IPR050250">
    <property type="entry name" value="Macrolide_Exporter_MacB"/>
</dbReference>
<comment type="caution">
    <text evidence="10">The sequence shown here is derived from an EMBL/GenBank/DDBJ whole genome shotgun (WGS) entry which is preliminary data.</text>
</comment>
<dbReference type="Proteomes" id="UP000248745">
    <property type="component" value="Unassembled WGS sequence"/>
</dbReference>
<accession>A0A2W2AIG3</accession>
<sequence length="413" mass="44579">MQMLFNLTLAWRAIRTNKLRSVLTIVIIAMGIWALVGILTAIEVMKGAVYSNFSSMGANSFQVTSDIIKKSRKKGGVSININDGKAIKYDEAKAFKDRFHFPASVGVSMTGTSIATVKFGSEKTNPNVRVIGGESEYLAIADTKLDVGRNFSAYELESGSYVCILGNGTAKKIFKNNWKKGVGEMISVGDVKYRVIGIMESKGGSMIMDADNTVLVPLSNVRAVYGGDNTYLISVLVKDVKQKTLATEEAEGLFRVIRKVPLGKDNDFSINDNNTLIDTLMDVIKYIAWAAIVIGAVTVLGSVIGLMNIMLVSVAERTREIGVSKALGAKSSIIKSQFLTESILISLIGGIAGILMGILTGNLMAILMHANFVVPWLWIMVTVSICAAVGIISGIYPAIKASRLDPINALRYE</sequence>
<comment type="similarity">
    <text evidence="6">Belongs to the ABC-4 integral membrane protein family.</text>
</comment>
<evidence type="ECO:0000259" key="8">
    <source>
        <dbReference type="Pfam" id="PF02687"/>
    </source>
</evidence>
<evidence type="ECO:0000259" key="9">
    <source>
        <dbReference type="Pfam" id="PF12704"/>
    </source>
</evidence>
<keyword evidence="2" id="KW-1003">Cell membrane</keyword>
<evidence type="ECO:0000256" key="2">
    <source>
        <dbReference type="ARBA" id="ARBA00022475"/>
    </source>
</evidence>
<keyword evidence="11" id="KW-1185">Reference proteome</keyword>
<dbReference type="PANTHER" id="PTHR30572">
    <property type="entry name" value="MEMBRANE COMPONENT OF TRANSPORTER-RELATED"/>
    <property type="match status" value="1"/>
</dbReference>
<evidence type="ECO:0000313" key="10">
    <source>
        <dbReference type="EMBL" id="PZF72020.1"/>
    </source>
</evidence>
<dbReference type="OrthoDB" id="9770036at2"/>
<dbReference type="EMBL" id="QKTW01000020">
    <property type="protein sequence ID" value="PZF72020.1"/>
    <property type="molecule type" value="Genomic_DNA"/>
</dbReference>
<name>A0A2W2AIG3_9BACT</name>
<organism evidence="10 11">
    <name type="scientific">Taibaiella soli</name>
    <dbReference type="NCBI Taxonomy" id="1649169"/>
    <lineage>
        <taxon>Bacteria</taxon>
        <taxon>Pseudomonadati</taxon>
        <taxon>Bacteroidota</taxon>
        <taxon>Chitinophagia</taxon>
        <taxon>Chitinophagales</taxon>
        <taxon>Chitinophagaceae</taxon>
        <taxon>Taibaiella</taxon>
    </lineage>
</organism>
<dbReference type="InterPro" id="IPR003838">
    <property type="entry name" value="ABC3_permease_C"/>
</dbReference>
<evidence type="ECO:0000256" key="7">
    <source>
        <dbReference type="SAM" id="Phobius"/>
    </source>
</evidence>
<dbReference type="GO" id="GO:0005886">
    <property type="term" value="C:plasma membrane"/>
    <property type="evidence" value="ECO:0007669"/>
    <property type="project" value="UniProtKB-SubCell"/>
</dbReference>
<gene>
    <name evidence="10" type="ORF">DN068_15405</name>
</gene>
<proteinExistence type="inferred from homology"/>
<feature type="domain" description="MacB-like periplasmic core" evidence="9">
    <location>
        <begin position="21"/>
        <end position="251"/>
    </location>
</feature>
<evidence type="ECO:0000256" key="6">
    <source>
        <dbReference type="ARBA" id="ARBA00038076"/>
    </source>
</evidence>